<proteinExistence type="predicted"/>
<organism evidence="2 3">
    <name type="scientific">Cymbomonas tetramitiformis</name>
    <dbReference type="NCBI Taxonomy" id="36881"/>
    <lineage>
        <taxon>Eukaryota</taxon>
        <taxon>Viridiplantae</taxon>
        <taxon>Chlorophyta</taxon>
        <taxon>Pyramimonadophyceae</taxon>
        <taxon>Pyramimonadales</taxon>
        <taxon>Pyramimonadaceae</taxon>
        <taxon>Cymbomonas</taxon>
    </lineage>
</organism>
<dbReference type="EMBL" id="LGRX02019675">
    <property type="protein sequence ID" value="KAK3258263.1"/>
    <property type="molecule type" value="Genomic_DNA"/>
</dbReference>
<feature type="signal peptide" evidence="1">
    <location>
        <begin position="1"/>
        <end position="21"/>
    </location>
</feature>
<keyword evidence="1" id="KW-0732">Signal</keyword>
<evidence type="ECO:0000313" key="2">
    <source>
        <dbReference type="EMBL" id="KAK3258263.1"/>
    </source>
</evidence>
<dbReference type="InterPro" id="IPR011990">
    <property type="entry name" value="TPR-like_helical_dom_sf"/>
</dbReference>
<accession>A0AAE0FEI8</accession>
<gene>
    <name evidence="2" type="ORF">CYMTET_32684</name>
</gene>
<dbReference type="Proteomes" id="UP001190700">
    <property type="component" value="Unassembled WGS sequence"/>
</dbReference>
<comment type="caution">
    <text evidence="2">The sequence shown here is derived from an EMBL/GenBank/DDBJ whole genome shotgun (WGS) entry which is preliminary data.</text>
</comment>
<sequence>MRTRRLWWLIYTHTVLYTLLALPVIESEAGPTNPYTFSGTVTGEEYAALRLGEFAAASFHTAQQLNDQGVSSKAEGRFSEADAILSKAVEIKERLLGPSHPLLAVTLTNLAEVYLQWGGLLGTEGRDMLDNGRALAQRAIDIRQLTSDPKISEAQRLLAELNTALTAITPPAQNEGVLAAPSEADLLRALPPEIKLLQDGSRAQGSLNKKKRWDHFALRLEEQWLHVEAAADPGTQDPPQVFGIQAVRLVSVISEEPKLSLYVRHIKSNCWHRAKSSSKGVAPAPPTSPIPLFPVPGWSVWMLVC</sequence>
<dbReference type="AlphaFoldDB" id="A0AAE0FEI8"/>
<protein>
    <recommendedName>
        <fullName evidence="4">Tetratricopeptide repeat protein</fullName>
    </recommendedName>
</protein>
<evidence type="ECO:0000313" key="3">
    <source>
        <dbReference type="Proteomes" id="UP001190700"/>
    </source>
</evidence>
<evidence type="ECO:0008006" key="4">
    <source>
        <dbReference type="Google" id="ProtNLM"/>
    </source>
</evidence>
<dbReference type="Pfam" id="PF13424">
    <property type="entry name" value="TPR_12"/>
    <property type="match status" value="1"/>
</dbReference>
<name>A0AAE0FEI8_9CHLO</name>
<dbReference type="Gene3D" id="1.25.40.10">
    <property type="entry name" value="Tetratricopeptide repeat domain"/>
    <property type="match status" value="1"/>
</dbReference>
<reference evidence="2 3" key="1">
    <citation type="journal article" date="2015" name="Genome Biol. Evol.">
        <title>Comparative Genomics of a Bacterivorous Green Alga Reveals Evolutionary Causalities and Consequences of Phago-Mixotrophic Mode of Nutrition.</title>
        <authorList>
            <person name="Burns J.A."/>
            <person name="Paasch A."/>
            <person name="Narechania A."/>
            <person name="Kim E."/>
        </authorList>
    </citation>
    <scope>NUCLEOTIDE SEQUENCE [LARGE SCALE GENOMIC DNA]</scope>
    <source>
        <strain evidence="2 3">PLY_AMNH</strain>
    </source>
</reference>
<dbReference type="SUPFAM" id="SSF48452">
    <property type="entry name" value="TPR-like"/>
    <property type="match status" value="1"/>
</dbReference>
<keyword evidence="3" id="KW-1185">Reference proteome</keyword>
<evidence type="ECO:0000256" key="1">
    <source>
        <dbReference type="SAM" id="SignalP"/>
    </source>
</evidence>
<feature type="chain" id="PRO_5042011800" description="Tetratricopeptide repeat protein" evidence="1">
    <location>
        <begin position="22"/>
        <end position="305"/>
    </location>
</feature>